<evidence type="ECO:0000313" key="2">
    <source>
        <dbReference type="Proteomes" id="UP001148838"/>
    </source>
</evidence>
<dbReference type="InterPro" id="IPR036397">
    <property type="entry name" value="RNaseH_sf"/>
</dbReference>
<dbReference type="EMBL" id="JAJSOF020000033">
    <property type="protein sequence ID" value="KAJ4429411.1"/>
    <property type="molecule type" value="Genomic_DNA"/>
</dbReference>
<proteinExistence type="predicted"/>
<accession>A0ABQ8S6G0</accession>
<name>A0ABQ8S6G0_PERAM</name>
<evidence type="ECO:0000313" key="1">
    <source>
        <dbReference type="EMBL" id="KAJ4429411.1"/>
    </source>
</evidence>
<reference evidence="1 2" key="1">
    <citation type="journal article" date="2022" name="Allergy">
        <title>Genome assembly and annotation of Periplaneta americana reveal a comprehensive cockroach allergen profile.</title>
        <authorList>
            <person name="Wang L."/>
            <person name="Xiong Q."/>
            <person name="Saelim N."/>
            <person name="Wang L."/>
            <person name="Nong W."/>
            <person name="Wan A.T."/>
            <person name="Shi M."/>
            <person name="Liu X."/>
            <person name="Cao Q."/>
            <person name="Hui J.H.L."/>
            <person name="Sookrung N."/>
            <person name="Leung T.F."/>
            <person name="Tungtrongchitr A."/>
            <person name="Tsui S.K.W."/>
        </authorList>
    </citation>
    <scope>NUCLEOTIDE SEQUENCE [LARGE SCALE GENOMIC DNA]</scope>
    <source>
        <strain evidence="1">PWHHKU_190912</strain>
    </source>
</reference>
<dbReference type="Gene3D" id="3.30.420.10">
    <property type="entry name" value="Ribonuclease H-like superfamily/Ribonuclease H"/>
    <property type="match status" value="1"/>
</dbReference>
<organism evidence="1 2">
    <name type="scientific">Periplaneta americana</name>
    <name type="common">American cockroach</name>
    <name type="synonym">Blatta americana</name>
    <dbReference type="NCBI Taxonomy" id="6978"/>
    <lineage>
        <taxon>Eukaryota</taxon>
        <taxon>Metazoa</taxon>
        <taxon>Ecdysozoa</taxon>
        <taxon>Arthropoda</taxon>
        <taxon>Hexapoda</taxon>
        <taxon>Insecta</taxon>
        <taxon>Pterygota</taxon>
        <taxon>Neoptera</taxon>
        <taxon>Polyneoptera</taxon>
        <taxon>Dictyoptera</taxon>
        <taxon>Blattodea</taxon>
        <taxon>Blattoidea</taxon>
        <taxon>Blattidae</taxon>
        <taxon>Blattinae</taxon>
        <taxon>Periplaneta</taxon>
    </lineage>
</organism>
<comment type="caution">
    <text evidence="1">The sequence shown here is derived from an EMBL/GenBank/DDBJ whole genome shotgun (WGS) entry which is preliminary data.</text>
</comment>
<dbReference type="PANTHER" id="PTHR47326">
    <property type="entry name" value="TRANSPOSABLE ELEMENT TC3 TRANSPOSASE-LIKE PROTEIN"/>
    <property type="match status" value="1"/>
</dbReference>
<dbReference type="PANTHER" id="PTHR47326:SF1">
    <property type="entry name" value="HTH PSQ-TYPE DOMAIN-CONTAINING PROTEIN"/>
    <property type="match status" value="1"/>
</dbReference>
<keyword evidence="2" id="KW-1185">Reference proteome</keyword>
<dbReference type="Proteomes" id="UP001148838">
    <property type="component" value="Unassembled WGS sequence"/>
</dbReference>
<sequence>MQEEFNRRFPEGGLVEALISWPARNPDLNLLDFFLWSYIKNNVYSENVPNLVVLKERMRQAIITSLIPDVFPRV</sequence>
<protein>
    <submittedName>
        <fullName evidence="1">Uncharacterized protein</fullName>
    </submittedName>
</protein>
<gene>
    <name evidence="1" type="ORF">ANN_21569</name>
</gene>